<comment type="catalytic activity">
    <reaction evidence="14">
        <text>ATP + H2O = ADP + phosphate + H(+)</text>
        <dbReference type="Rhea" id="RHEA:13065"/>
        <dbReference type="ChEBI" id="CHEBI:15377"/>
        <dbReference type="ChEBI" id="CHEBI:15378"/>
        <dbReference type="ChEBI" id="CHEBI:30616"/>
        <dbReference type="ChEBI" id="CHEBI:43474"/>
        <dbReference type="ChEBI" id="CHEBI:456216"/>
        <dbReference type="EC" id="5.6.2.4"/>
    </reaction>
</comment>
<feature type="domain" description="UvrD-like helicase C-terminal" evidence="17">
    <location>
        <begin position="442"/>
        <end position="738"/>
    </location>
</feature>
<dbReference type="RefSeq" id="WP_123198067.1">
    <property type="nucleotide sequence ID" value="NZ_QICB01000003.1"/>
</dbReference>
<accession>A0A3N0AGI2</accession>
<evidence type="ECO:0000256" key="13">
    <source>
        <dbReference type="ARBA" id="ARBA00034808"/>
    </source>
</evidence>
<evidence type="ECO:0000313" key="18">
    <source>
        <dbReference type="EMBL" id="RNL19742.1"/>
    </source>
</evidence>
<dbReference type="InterPro" id="IPR027417">
    <property type="entry name" value="P-loop_NTPase"/>
</dbReference>
<evidence type="ECO:0000259" key="17">
    <source>
        <dbReference type="PROSITE" id="PS51217"/>
    </source>
</evidence>
<dbReference type="InterPro" id="IPR013986">
    <property type="entry name" value="DExx_box_DNA_helicase_dom_sf"/>
</dbReference>
<comment type="similarity">
    <text evidence="1">Belongs to the helicase family. UvrD subfamily.</text>
</comment>
<keyword evidence="19" id="KW-1185">Reference proteome</keyword>
<evidence type="ECO:0000259" key="16">
    <source>
        <dbReference type="PROSITE" id="PS51198"/>
    </source>
</evidence>
<evidence type="ECO:0000313" key="19">
    <source>
        <dbReference type="Proteomes" id="UP000267368"/>
    </source>
</evidence>
<dbReference type="PROSITE" id="PS51198">
    <property type="entry name" value="UVRD_HELICASE_ATP_BIND"/>
    <property type="match status" value="1"/>
</dbReference>
<evidence type="ECO:0000256" key="2">
    <source>
        <dbReference type="ARBA" id="ARBA00022722"/>
    </source>
</evidence>
<dbReference type="AlphaFoldDB" id="A0A3N0AGI2"/>
<keyword evidence="2" id="KW-0540">Nuclease</keyword>
<dbReference type="Gene3D" id="1.10.10.160">
    <property type="match status" value="1"/>
</dbReference>
<evidence type="ECO:0000256" key="8">
    <source>
        <dbReference type="ARBA" id="ARBA00022840"/>
    </source>
</evidence>
<keyword evidence="7" id="KW-0269">Exonuclease</keyword>
<evidence type="ECO:0000256" key="11">
    <source>
        <dbReference type="ARBA" id="ARBA00023235"/>
    </source>
</evidence>
<dbReference type="Pfam" id="PF12705">
    <property type="entry name" value="PDDEXK_1"/>
    <property type="match status" value="1"/>
</dbReference>
<comment type="catalytic activity">
    <reaction evidence="12">
        <text>Couples ATP hydrolysis with the unwinding of duplex DNA by translocating in the 3'-5' direction.</text>
        <dbReference type="EC" id="5.6.2.4"/>
    </reaction>
</comment>
<feature type="domain" description="UvrD-like helicase ATP-binding" evidence="16">
    <location>
        <begin position="4"/>
        <end position="430"/>
    </location>
</feature>
<keyword evidence="10" id="KW-0234">DNA repair</keyword>
<keyword evidence="6 15" id="KW-0347">Helicase</keyword>
<keyword evidence="3 15" id="KW-0547">Nucleotide-binding</keyword>
<reference evidence="19" key="1">
    <citation type="submission" date="2018-05" db="EMBL/GenBank/DDBJ databases">
        <title>Genome Sequencing of selected type strains of the family Eggerthellaceae.</title>
        <authorList>
            <person name="Danylec N."/>
            <person name="Stoll D.A."/>
            <person name="Doetsch A."/>
            <person name="Huch M."/>
        </authorList>
    </citation>
    <scope>NUCLEOTIDE SEQUENCE [LARGE SCALE GENOMIC DNA]</scope>
    <source>
        <strain evidence="19">DSM 17537</strain>
    </source>
</reference>
<dbReference type="PANTHER" id="PTHR11070">
    <property type="entry name" value="UVRD / RECB / PCRA DNA HELICASE FAMILY MEMBER"/>
    <property type="match status" value="1"/>
</dbReference>
<evidence type="ECO:0000256" key="4">
    <source>
        <dbReference type="ARBA" id="ARBA00022763"/>
    </source>
</evidence>
<dbReference type="Pfam" id="PF00580">
    <property type="entry name" value="UvrD-helicase"/>
    <property type="match status" value="1"/>
</dbReference>
<evidence type="ECO:0000256" key="15">
    <source>
        <dbReference type="PROSITE-ProRule" id="PRU00560"/>
    </source>
</evidence>
<dbReference type="Gene3D" id="3.90.320.10">
    <property type="match status" value="1"/>
</dbReference>
<name>A0A3N0AGI2_9ACTN</name>
<dbReference type="Gene3D" id="1.10.486.10">
    <property type="entry name" value="PCRA, domain 4"/>
    <property type="match status" value="1"/>
</dbReference>
<evidence type="ECO:0000256" key="14">
    <source>
        <dbReference type="ARBA" id="ARBA00048988"/>
    </source>
</evidence>
<dbReference type="GO" id="GO:0043138">
    <property type="term" value="F:3'-5' DNA helicase activity"/>
    <property type="evidence" value="ECO:0007669"/>
    <property type="project" value="UniProtKB-EC"/>
</dbReference>
<dbReference type="Gene3D" id="3.40.50.300">
    <property type="entry name" value="P-loop containing nucleotide triphosphate hydrolases"/>
    <property type="match status" value="4"/>
</dbReference>
<keyword evidence="4" id="KW-0227">DNA damage</keyword>
<evidence type="ECO:0000256" key="9">
    <source>
        <dbReference type="ARBA" id="ARBA00023125"/>
    </source>
</evidence>
<dbReference type="InterPro" id="IPR014017">
    <property type="entry name" value="DNA_helicase_UvrD-like_C"/>
</dbReference>
<protein>
    <recommendedName>
        <fullName evidence="13">DNA 3'-5' helicase</fullName>
        <ecNumber evidence="13">5.6.2.4</ecNumber>
    </recommendedName>
</protein>
<dbReference type="EC" id="5.6.2.4" evidence="13"/>
<dbReference type="Proteomes" id="UP000267368">
    <property type="component" value="Unassembled WGS sequence"/>
</dbReference>
<dbReference type="GO" id="GO:0005524">
    <property type="term" value="F:ATP binding"/>
    <property type="evidence" value="ECO:0007669"/>
    <property type="project" value="UniProtKB-UniRule"/>
</dbReference>
<feature type="binding site" evidence="15">
    <location>
        <begin position="25"/>
        <end position="32"/>
    </location>
    <ligand>
        <name>ATP</name>
        <dbReference type="ChEBI" id="CHEBI:30616"/>
    </ligand>
</feature>
<dbReference type="InterPro" id="IPR038726">
    <property type="entry name" value="PDDEXK_AddAB-type"/>
</dbReference>
<dbReference type="OrthoDB" id="9810135at2"/>
<proteinExistence type="inferred from homology"/>
<evidence type="ECO:0000256" key="6">
    <source>
        <dbReference type="ARBA" id="ARBA00022806"/>
    </source>
</evidence>
<dbReference type="GO" id="GO:0000725">
    <property type="term" value="P:recombinational repair"/>
    <property type="evidence" value="ECO:0007669"/>
    <property type="project" value="TreeGrafter"/>
</dbReference>
<keyword evidence="5 15" id="KW-0378">Hydrolase</keyword>
<keyword evidence="11" id="KW-0413">Isomerase</keyword>
<dbReference type="EMBL" id="QICB01000003">
    <property type="protein sequence ID" value="RNL19742.1"/>
    <property type="molecule type" value="Genomic_DNA"/>
</dbReference>
<dbReference type="Pfam" id="PF13361">
    <property type="entry name" value="UvrD_C"/>
    <property type="match status" value="1"/>
</dbReference>
<dbReference type="InterPro" id="IPR011604">
    <property type="entry name" value="PDDEXK-like_dom_sf"/>
</dbReference>
<dbReference type="PROSITE" id="PS51217">
    <property type="entry name" value="UVRD_HELICASE_CTER"/>
    <property type="match status" value="1"/>
</dbReference>
<evidence type="ECO:0000256" key="3">
    <source>
        <dbReference type="ARBA" id="ARBA00022741"/>
    </source>
</evidence>
<evidence type="ECO:0000256" key="7">
    <source>
        <dbReference type="ARBA" id="ARBA00022839"/>
    </source>
</evidence>
<dbReference type="SUPFAM" id="SSF52540">
    <property type="entry name" value="P-loop containing nucleoside triphosphate hydrolases"/>
    <property type="match status" value="1"/>
</dbReference>
<comment type="caution">
    <text evidence="18">The sequence shown here is derived from an EMBL/GenBank/DDBJ whole genome shotgun (WGS) entry which is preliminary data.</text>
</comment>
<dbReference type="InterPro" id="IPR000212">
    <property type="entry name" value="DNA_helicase_UvrD/REP"/>
</dbReference>
<organism evidence="18 19">
    <name type="scientific">Slackia faecicanis</name>
    <dbReference type="NCBI Taxonomy" id="255723"/>
    <lineage>
        <taxon>Bacteria</taxon>
        <taxon>Bacillati</taxon>
        <taxon>Actinomycetota</taxon>
        <taxon>Coriobacteriia</taxon>
        <taxon>Eggerthellales</taxon>
        <taxon>Eggerthellaceae</taxon>
        <taxon>Slackia</taxon>
    </lineage>
</organism>
<gene>
    <name evidence="18" type="ORF">DMP07_05005</name>
</gene>
<evidence type="ECO:0000256" key="1">
    <source>
        <dbReference type="ARBA" id="ARBA00009922"/>
    </source>
</evidence>
<dbReference type="GO" id="GO:0003677">
    <property type="term" value="F:DNA binding"/>
    <property type="evidence" value="ECO:0007669"/>
    <property type="project" value="UniProtKB-KW"/>
</dbReference>
<sequence length="1219" mass="132104">MNLNRFKPGQLKCVKTLDAPLVVSAGAGSGKTFTLTQRIAWALLPGSAADGGAFLDGIEQVMAITFTEKAAGEIKSRVKATLRAEGMADEALKVDDAWISTIHGMCSRILRTHAVELGIDPAFSVLDPAHADDMLRMSVQKALSSENEFVSPGGFNALFSEYAARSAGARSSDSVEDMVLSLVRVASANPEGCGCFRKPPSCRSASELLHSMVELIEEARDIALAQKAGDSRDAWLQSADDFLERASSAAPDDAKRLLSFFNTCPWPSGRFGTKEYKAVVKDLQASCASVIQEARCLIAEPLLGELLGLASIVFESYARQKAELGLLDNDDLLIKASQALAFYPDIAREYENKFRIIMVDEFQDTDQLQVDMIKRMAGPGACRLCTVGDAQQSIYRFRGADVQVYKNHLASVAETNPEGLIELPDNFRSHGDVLKLVDRVFEQPNVFGKEFMSLRPSRDEKSVRRPFLGGPGRVDVFLSTYPERKGISRSDMALFEARRIARRFAELREAGHEAGDMVVLLGRMTNAGIYARALREEGFACVIAGGSIFASAPEVRIMQRLAEVIANPHATSALFEVLSSEMFALSADDFIALSTYEDDATGVLRRRSLDKGFHAVAEAVREQTDAVSPQLAHAAGVVDRIARDAGVRPVSAIMADAVVESGWISRLEKRGAEGQSVAANVLKAIRLVEGIEESGATGPSSVAREMASHIAIAKEPPGALSAKGGDFVRIMTVHASKGLEFPIVGLAEMAVSKPRSSAFSCTVLEGKAYVGLLPSRSVSGVSPSSPVAKAMKSEYMPFDDGRFDSVVEAVERAETPLARREILKEHEAEQELQERRRLLYVALTRAKEALVVAMTSARPAKNGDASGIDAESGIYDDIRSALFGLDDFEKGETFVDFGGSAPARIERIDAEESDFDADREGGPCESDKCGEADETVEIPRLREREGRKGVRLAGSRGDVASYSALAEAGGVDTSCFVSDSSIAAGESAASLDEEFWDALGEDLLRDADKATDFGAALHLCAQWAVRARNRSRGSLAMPSRERIRAIAHGCGLHDASLPRLEAALERWFSSDVAKACDRADALCAELPFFISLEEGGERCEESAAIRYLEGSIDLFASWKHEEGQPRRALIVDYKTGGSDDEGAEALHAKHELQASCYSYVALSRGFESVETLFVRVERPDAARPDQPCVVRYSFDRGDVASLRSRIDEACAELAKQRLR</sequence>
<dbReference type="GO" id="GO:0004527">
    <property type="term" value="F:exonuclease activity"/>
    <property type="evidence" value="ECO:0007669"/>
    <property type="project" value="UniProtKB-KW"/>
</dbReference>
<evidence type="ECO:0000256" key="5">
    <source>
        <dbReference type="ARBA" id="ARBA00022801"/>
    </source>
</evidence>
<keyword evidence="9" id="KW-0238">DNA-binding</keyword>
<dbReference type="PANTHER" id="PTHR11070:SF2">
    <property type="entry name" value="ATP-DEPENDENT DNA HELICASE SRS2"/>
    <property type="match status" value="1"/>
</dbReference>
<evidence type="ECO:0000256" key="10">
    <source>
        <dbReference type="ARBA" id="ARBA00023204"/>
    </source>
</evidence>
<evidence type="ECO:0000256" key="12">
    <source>
        <dbReference type="ARBA" id="ARBA00034617"/>
    </source>
</evidence>
<dbReference type="InterPro" id="IPR014016">
    <property type="entry name" value="UvrD-like_ATP-bd"/>
</dbReference>
<keyword evidence="8 15" id="KW-0067">ATP-binding</keyword>